<evidence type="ECO:0000313" key="4">
    <source>
        <dbReference type="Proteomes" id="UP000217199"/>
    </source>
</evidence>
<proteinExistence type="predicted"/>
<accession>A0A286UK60</accession>
<dbReference type="InParanoid" id="A0A286UK60"/>
<evidence type="ECO:0000256" key="1">
    <source>
        <dbReference type="SAM" id="MobiDB-lite"/>
    </source>
</evidence>
<dbReference type="Pfam" id="PF23153">
    <property type="entry name" value="Aip3p_Bud6_N"/>
    <property type="match status" value="1"/>
</dbReference>
<name>A0A286UK60_9AGAM</name>
<sequence>MAYQQPSAPGLAPPSARPLPDVPTAVSTLCDTTRRLEESLRRWAALEISENDVSDVFVSVGNSFHEMLAAFAAYGIDMREVHGFLQDLRTLLEECLSEDPTPENFGYLMPRVRTIIASLLRGLRAKQSIYWQAVHSLGRGGSSVAGRPGSGAGSRSSSGSERYR</sequence>
<dbReference type="AlphaFoldDB" id="A0A286UK60"/>
<comment type="caution">
    <text evidence="3">The sequence shown here is derived from an EMBL/GenBank/DDBJ whole genome shotgun (WGS) entry which is preliminary data.</text>
</comment>
<gene>
    <name evidence="3" type="ORF">PNOK_0492100</name>
</gene>
<dbReference type="Proteomes" id="UP000217199">
    <property type="component" value="Unassembled WGS sequence"/>
</dbReference>
<organism evidence="3 4">
    <name type="scientific">Pyrrhoderma noxium</name>
    <dbReference type="NCBI Taxonomy" id="2282107"/>
    <lineage>
        <taxon>Eukaryota</taxon>
        <taxon>Fungi</taxon>
        <taxon>Dikarya</taxon>
        <taxon>Basidiomycota</taxon>
        <taxon>Agaricomycotina</taxon>
        <taxon>Agaricomycetes</taxon>
        <taxon>Hymenochaetales</taxon>
        <taxon>Hymenochaetaceae</taxon>
        <taxon>Pyrrhoderma</taxon>
    </lineage>
</organism>
<feature type="domain" description="Aip3p/Bud6 N-terminal" evidence="2">
    <location>
        <begin position="24"/>
        <end position="131"/>
    </location>
</feature>
<protein>
    <submittedName>
        <fullName evidence="3">AIP3-domain-containing</fullName>
    </submittedName>
</protein>
<evidence type="ECO:0000313" key="3">
    <source>
        <dbReference type="EMBL" id="PAV19987.1"/>
    </source>
</evidence>
<feature type="compositionally biased region" description="Pro residues" evidence="1">
    <location>
        <begin position="11"/>
        <end position="21"/>
    </location>
</feature>
<feature type="compositionally biased region" description="Low complexity" evidence="1">
    <location>
        <begin position="153"/>
        <end position="164"/>
    </location>
</feature>
<dbReference type="InterPro" id="IPR056279">
    <property type="entry name" value="Aip3p_Bud6_N"/>
</dbReference>
<feature type="region of interest" description="Disordered" evidence="1">
    <location>
        <begin position="140"/>
        <end position="164"/>
    </location>
</feature>
<feature type="region of interest" description="Disordered" evidence="1">
    <location>
        <begin position="1"/>
        <end position="24"/>
    </location>
</feature>
<keyword evidence="4" id="KW-1185">Reference proteome</keyword>
<reference evidence="3 4" key="1">
    <citation type="journal article" date="2017" name="Mol. Ecol.">
        <title>Comparative and population genomic landscape of Phellinus noxius: A hypervariable fungus causing root rot in trees.</title>
        <authorList>
            <person name="Chung C.L."/>
            <person name="Lee T.J."/>
            <person name="Akiba M."/>
            <person name="Lee H.H."/>
            <person name="Kuo T.H."/>
            <person name="Liu D."/>
            <person name="Ke H.M."/>
            <person name="Yokoi T."/>
            <person name="Roa M.B."/>
            <person name="Lu M.J."/>
            <person name="Chang Y.Y."/>
            <person name="Ann P.J."/>
            <person name="Tsai J.N."/>
            <person name="Chen C.Y."/>
            <person name="Tzean S.S."/>
            <person name="Ota Y."/>
            <person name="Hattori T."/>
            <person name="Sahashi N."/>
            <person name="Liou R.F."/>
            <person name="Kikuchi T."/>
            <person name="Tsai I.J."/>
        </authorList>
    </citation>
    <scope>NUCLEOTIDE SEQUENCE [LARGE SCALE GENOMIC DNA]</scope>
    <source>
        <strain evidence="3 4">FFPRI411160</strain>
    </source>
</reference>
<feature type="compositionally biased region" description="Gly residues" evidence="1">
    <location>
        <begin position="140"/>
        <end position="152"/>
    </location>
</feature>
<dbReference type="EMBL" id="NBII01000004">
    <property type="protein sequence ID" value="PAV19987.1"/>
    <property type="molecule type" value="Genomic_DNA"/>
</dbReference>
<dbReference type="OrthoDB" id="783096at2759"/>
<evidence type="ECO:0000259" key="2">
    <source>
        <dbReference type="Pfam" id="PF23153"/>
    </source>
</evidence>